<accession>A0A2W7CNI8</accession>
<dbReference type="AlphaFoldDB" id="A0A2W7CNI8"/>
<comment type="caution">
    <text evidence="1">The sequence shown here is derived from an EMBL/GenBank/DDBJ whole genome shotgun (WGS) entry which is preliminary data.</text>
</comment>
<sequence>MENVAKTVPTNSMLADSGIAVTAKNGFMRQPLTHDLRSHKKYQGKIIIATRLYFTWLILKNNTLSVQKAELDGSSLYI</sequence>
<evidence type="ECO:0000313" key="2">
    <source>
        <dbReference type="Proteomes" id="UP000248616"/>
    </source>
</evidence>
<evidence type="ECO:0000313" key="1">
    <source>
        <dbReference type="EMBL" id="PZV35319.1"/>
    </source>
</evidence>
<dbReference type="EMBL" id="MZXV01000061">
    <property type="protein sequence ID" value="PZV35319.1"/>
    <property type="molecule type" value="Genomic_DNA"/>
</dbReference>
<proteinExistence type="predicted"/>
<gene>
    <name evidence="1" type="ORF">B5V02_27695</name>
</gene>
<protein>
    <submittedName>
        <fullName evidence="1">Uncharacterized protein</fullName>
    </submittedName>
</protein>
<organism evidence="1 2">
    <name type="scientific">Mesorhizobium kowhaii</name>
    <dbReference type="NCBI Taxonomy" id="1300272"/>
    <lineage>
        <taxon>Bacteria</taxon>
        <taxon>Pseudomonadati</taxon>
        <taxon>Pseudomonadota</taxon>
        <taxon>Alphaproteobacteria</taxon>
        <taxon>Hyphomicrobiales</taxon>
        <taxon>Phyllobacteriaceae</taxon>
        <taxon>Mesorhizobium</taxon>
    </lineage>
</organism>
<keyword evidence="2" id="KW-1185">Reference proteome</keyword>
<reference evidence="2" key="1">
    <citation type="submission" date="2017-03" db="EMBL/GenBank/DDBJ databases">
        <authorList>
            <person name="Safronova V.I."/>
            <person name="Sazanova A.L."/>
            <person name="Chirak E.R."/>
        </authorList>
    </citation>
    <scope>NUCLEOTIDE SEQUENCE [LARGE SCALE GENOMIC DNA]</scope>
    <source>
        <strain evidence="2">Ach-343</strain>
    </source>
</reference>
<name>A0A2W7CNI8_9HYPH</name>
<dbReference type="Proteomes" id="UP000248616">
    <property type="component" value="Unassembled WGS sequence"/>
</dbReference>